<comment type="catalytic activity">
    <reaction evidence="1 9">
        <text>Endohydrolysis of (1-&gt;4)-beta-D-xylosidic linkages in xylans.</text>
        <dbReference type="EC" id="3.2.1.8"/>
    </reaction>
</comment>
<gene>
    <name evidence="12" type="ORF">A3844_03515</name>
</gene>
<dbReference type="PROSITE" id="PS00591">
    <property type="entry name" value="GH10_1"/>
    <property type="match status" value="1"/>
</dbReference>
<dbReference type="Gene3D" id="3.20.20.80">
    <property type="entry name" value="Glycosidases"/>
    <property type="match status" value="1"/>
</dbReference>
<evidence type="ECO:0000256" key="7">
    <source>
        <dbReference type="ARBA" id="ARBA00023326"/>
    </source>
</evidence>
<dbReference type="SMART" id="SM00633">
    <property type="entry name" value="Glyco_10"/>
    <property type="match status" value="1"/>
</dbReference>
<dbReference type="PROSITE" id="PS51760">
    <property type="entry name" value="GH10_2"/>
    <property type="match status" value="1"/>
</dbReference>
<evidence type="ECO:0000256" key="10">
    <source>
        <dbReference type="SAM" id="MobiDB-lite"/>
    </source>
</evidence>
<evidence type="ECO:0000313" key="13">
    <source>
        <dbReference type="Proteomes" id="UP000186058"/>
    </source>
</evidence>
<evidence type="ECO:0000259" key="11">
    <source>
        <dbReference type="PROSITE" id="PS51760"/>
    </source>
</evidence>
<evidence type="ECO:0000256" key="3">
    <source>
        <dbReference type="ARBA" id="ARBA00022651"/>
    </source>
</evidence>
<keyword evidence="4 9" id="KW-0378">Hydrolase</keyword>
<dbReference type="PROSITE" id="PS51318">
    <property type="entry name" value="TAT"/>
    <property type="match status" value="1"/>
</dbReference>
<dbReference type="EMBL" id="LVWI01000002">
    <property type="protein sequence ID" value="OKP90935.1"/>
    <property type="molecule type" value="Genomic_DNA"/>
</dbReference>
<dbReference type="SUPFAM" id="SSF51445">
    <property type="entry name" value="(Trans)glycosidases"/>
    <property type="match status" value="1"/>
</dbReference>
<evidence type="ECO:0000256" key="2">
    <source>
        <dbReference type="ARBA" id="ARBA00004851"/>
    </source>
</evidence>
<dbReference type="PANTHER" id="PTHR31490">
    <property type="entry name" value="GLYCOSYL HYDROLASE"/>
    <property type="match status" value="1"/>
</dbReference>
<dbReference type="InterPro" id="IPR006311">
    <property type="entry name" value="TAT_signal"/>
</dbReference>
<dbReference type="PANTHER" id="PTHR31490:SF90">
    <property type="entry name" value="ENDO-1,4-BETA-XYLANASE A"/>
    <property type="match status" value="1"/>
</dbReference>
<proteinExistence type="inferred from homology"/>
<evidence type="ECO:0000256" key="6">
    <source>
        <dbReference type="ARBA" id="ARBA00023295"/>
    </source>
</evidence>
<dbReference type="EC" id="3.2.1.8" evidence="9"/>
<evidence type="ECO:0000313" key="12">
    <source>
        <dbReference type="EMBL" id="OKP90935.1"/>
    </source>
</evidence>
<dbReference type="InterPro" id="IPR044846">
    <property type="entry name" value="GH10"/>
</dbReference>
<feature type="active site" description="Nucleophile" evidence="8">
    <location>
        <position position="342"/>
    </location>
</feature>
<dbReference type="InterPro" id="IPR031158">
    <property type="entry name" value="GH10_AS"/>
</dbReference>
<feature type="domain" description="GH10" evidence="11">
    <location>
        <begin position="90"/>
        <end position="431"/>
    </location>
</feature>
<evidence type="ECO:0000256" key="9">
    <source>
        <dbReference type="RuleBase" id="RU361174"/>
    </source>
</evidence>
<evidence type="ECO:0000256" key="5">
    <source>
        <dbReference type="ARBA" id="ARBA00023277"/>
    </source>
</evidence>
<evidence type="ECO:0000256" key="4">
    <source>
        <dbReference type="ARBA" id="ARBA00022801"/>
    </source>
</evidence>
<keyword evidence="5 9" id="KW-0119">Carbohydrate metabolism</keyword>
<dbReference type="Pfam" id="PF00331">
    <property type="entry name" value="Glyco_hydro_10"/>
    <property type="match status" value="1"/>
</dbReference>
<comment type="pathway">
    <text evidence="2">Glycan degradation; xylan degradation.</text>
</comment>
<dbReference type="InterPro" id="IPR001000">
    <property type="entry name" value="GH10_dom"/>
</dbReference>
<dbReference type="RefSeq" id="WP_074106640.1">
    <property type="nucleotide sequence ID" value="NZ_LVWI01000002.1"/>
</dbReference>
<keyword evidence="3" id="KW-0858">Xylan degradation</keyword>
<comment type="caution">
    <text evidence="12">The sequence shown here is derived from an EMBL/GenBank/DDBJ whole genome shotgun (WGS) entry which is preliminary data.</text>
</comment>
<dbReference type="Proteomes" id="UP000186058">
    <property type="component" value="Unassembled WGS sequence"/>
</dbReference>
<keyword evidence="6 9" id="KW-0326">Glycosidase</keyword>
<accession>A0ABX3ESL7</accession>
<feature type="region of interest" description="Disordered" evidence="10">
    <location>
        <begin position="34"/>
        <end position="88"/>
    </location>
</feature>
<dbReference type="PRINTS" id="PR00134">
    <property type="entry name" value="GLHYDRLASE10"/>
</dbReference>
<sequence length="431" mass="47684">MNSNRRRGLLAMLALILVLAAAFLLPARPPVPAEGNTPASLVPGPPGDQAFSLTPEPATLPEAVSEQPSGEAKQTVGAVSAEDSSEPPVQTGLLSLSAVYADYFRMGAAIEPEQTEGRTAELLKQQVNWIVAENAMKPDAIEPAEGSFTWERADRIVAFAKANGMGLRFHTLVWHSQTPEWFFRDEAGQAMADETDAKKRETNKKLLLQRLDTYISTVVGRYKHDISSWDVVNEVIEPGDPEGMRASNWYKITGTGFIETAFRAARKAGGPDIKLYINDYGTDNPVKRDRLYDLVKVMLEKGVPIDGVGHQTHINLEYPSTQSIIESMQKFHDLGLDNQITELDMSLYVYKDLSDVGADVPGDILQQQAERYGELFDALRTRKELLSGVMFWGISDDHTWLSTFPVVRTEAPLLFDKQLQAKPAFQAVTGF</sequence>
<reference evidence="12 13" key="1">
    <citation type="submission" date="2016-03" db="EMBL/GenBank/DDBJ databases">
        <authorList>
            <person name="Sant'Anna F.H."/>
            <person name="Ambrosini A."/>
            <person name="Souza R."/>
            <person name="Bach E."/>
            <person name="Fernandes G."/>
            <person name="Balsanelli E."/>
            <person name="Baura V.A."/>
            <person name="Souza E.M."/>
            <person name="Passaglia L."/>
        </authorList>
    </citation>
    <scope>NUCLEOTIDE SEQUENCE [LARGE SCALE GENOMIC DNA]</scope>
    <source>
        <strain evidence="12 13">P26E</strain>
    </source>
</reference>
<organism evidence="12 13">
    <name type="scientific">Paenibacillus helianthi</name>
    <dbReference type="NCBI Taxonomy" id="1349432"/>
    <lineage>
        <taxon>Bacteria</taxon>
        <taxon>Bacillati</taxon>
        <taxon>Bacillota</taxon>
        <taxon>Bacilli</taxon>
        <taxon>Bacillales</taxon>
        <taxon>Paenibacillaceae</taxon>
        <taxon>Paenibacillus</taxon>
    </lineage>
</organism>
<name>A0ABX3ESL7_9BACL</name>
<keyword evidence="7 9" id="KW-0624">Polysaccharide degradation</keyword>
<protein>
    <recommendedName>
        <fullName evidence="9">Beta-xylanase</fullName>
        <ecNumber evidence="9">3.2.1.8</ecNumber>
    </recommendedName>
</protein>
<evidence type="ECO:0000256" key="1">
    <source>
        <dbReference type="ARBA" id="ARBA00000681"/>
    </source>
</evidence>
<comment type="similarity">
    <text evidence="9">Belongs to the glycosyl hydrolase 10 (cellulase F) family.</text>
</comment>
<evidence type="ECO:0000256" key="8">
    <source>
        <dbReference type="PROSITE-ProRule" id="PRU10061"/>
    </source>
</evidence>
<dbReference type="InterPro" id="IPR017853">
    <property type="entry name" value="GH"/>
</dbReference>
<keyword evidence="13" id="KW-1185">Reference proteome</keyword>